<feature type="compositionally biased region" description="Low complexity" evidence="6">
    <location>
        <begin position="17"/>
        <end position="31"/>
    </location>
</feature>
<dbReference type="OMA" id="QEHTMCH"/>
<dbReference type="AlphaFoldDB" id="Q23026"/>
<dbReference type="OrthoDB" id="5864140at2759"/>
<organism evidence="7 8">
    <name type="scientific">Caenorhabditis elegans</name>
    <dbReference type="NCBI Taxonomy" id="6239"/>
    <lineage>
        <taxon>Eukaryota</taxon>
        <taxon>Metazoa</taxon>
        <taxon>Ecdysozoa</taxon>
        <taxon>Nematoda</taxon>
        <taxon>Chromadorea</taxon>
        <taxon>Rhabditida</taxon>
        <taxon>Rhabditina</taxon>
        <taxon>Rhabditomorpha</taxon>
        <taxon>Rhabditoidea</taxon>
        <taxon>Rhabditidae</taxon>
        <taxon>Peloderinae</taxon>
        <taxon>Caenorhabditis</taxon>
    </lineage>
</organism>
<dbReference type="WormBase" id="R09F10.3">
    <property type="protein sequence ID" value="CE33810"/>
    <property type="gene ID" value="WBGene00019987"/>
</dbReference>
<evidence type="ECO:0000256" key="6">
    <source>
        <dbReference type="SAM" id="MobiDB-lite"/>
    </source>
</evidence>
<evidence type="ECO:0000256" key="3">
    <source>
        <dbReference type="ARBA" id="ARBA00023015"/>
    </source>
</evidence>
<keyword evidence="4" id="KW-0804">Transcription</keyword>
<feature type="region of interest" description="Disordered" evidence="6">
    <location>
        <begin position="1"/>
        <end position="128"/>
    </location>
</feature>
<keyword evidence="3" id="KW-0805">Transcription regulation</keyword>
<dbReference type="UCSC" id="R09F10.3">
    <property type="organism name" value="c. elegans"/>
</dbReference>
<dbReference type="KEGG" id="cel:CELE_R09F10.3"/>
<dbReference type="eggNOG" id="ENOG502S86M">
    <property type="taxonomic scope" value="Eukaryota"/>
</dbReference>
<name>Q23026_CAEEL</name>
<dbReference type="RefSeq" id="NP_509401.2">
    <property type="nucleotide sequence ID" value="NM_077000.4"/>
</dbReference>
<dbReference type="IntAct" id="Q23026">
    <property type="interactions" value="1"/>
</dbReference>
<comment type="subcellular location">
    <subcellularLocation>
        <location evidence="1">Nucleus</location>
    </subcellularLocation>
</comment>
<dbReference type="AGR" id="WB:WBGene00019987"/>
<sequence>MSGAGHSLNSDPVTTIATSSSEPVTSPSSASHVPVQTAPASHGAPSSVASQPPASVDGKAGAPDEARTASSASNPQGSEHPGSVDPAATTTAATTSASTTSITSTAATTTTTTTTGTTATGRVSPTIPPETLFHDAIKRCNNCLFLIRKLRNKQDHIARLFLDTSGNDQAEFNSAFQNYKDFGLMVHEVMMFYDKLDHIARHLPKALPPIDNINLMRTLYTQEHTMCHININNLLEKMIDCGNWNEGNFQTFFYLSELLRCGSTRKYSNLPEQRLVPPAMFHSQATNSHAAFEHAFNGLRKEIANKSLGIYPKVLQRTTCSLIIEFLFGCGGAKPGEKNTDKEIVYTIKFLIIERNGSIEYINIMAPTEDWHMVNDYAIPTINPFAPSRYEVYRRLTKQANIHLFNCFAQNRWTAGTLFHFISLYGKFRELFTTKCRSCKQVLSRKNFLPPLIFDIRNPNNAAHEVCR</sequence>
<dbReference type="InterPro" id="IPR021627">
    <property type="entry name" value="Mediator_Med27"/>
</dbReference>
<evidence type="ECO:0000256" key="1">
    <source>
        <dbReference type="ARBA" id="ARBA00004123"/>
    </source>
</evidence>
<feature type="compositionally biased region" description="Polar residues" evidence="6">
    <location>
        <begin position="68"/>
        <end position="77"/>
    </location>
</feature>
<keyword evidence="5" id="KW-0539">Nucleus</keyword>
<evidence type="ECO:0000256" key="5">
    <source>
        <dbReference type="ARBA" id="ARBA00023242"/>
    </source>
</evidence>
<dbReference type="FunCoup" id="Q23026">
    <property type="interactions" value="253"/>
</dbReference>
<feature type="compositionally biased region" description="Low complexity" evidence="6">
    <location>
        <begin position="44"/>
        <end position="56"/>
    </location>
</feature>
<dbReference type="Proteomes" id="UP000001940">
    <property type="component" value="Chromosome X"/>
</dbReference>
<dbReference type="InParanoid" id="Q23026"/>
<feature type="compositionally biased region" description="Polar residues" evidence="6">
    <location>
        <begin position="7"/>
        <end position="16"/>
    </location>
</feature>
<evidence type="ECO:0000256" key="4">
    <source>
        <dbReference type="ARBA" id="ARBA00023163"/>
    </source>
</evidence>
<evidence type="ECO:0000256" key="2">
    <source>
        <dbReference type="ARBA" id="ARBA00008048"/>
    </source>
</evidence>
<evidence type="ECO:0000313" key="8">
    <source>
        <dbReference type="Proteomes" id="UP000001940"/>
    </source>
</evidence>
<dbReference type="Pfam" id="PF11571">
    <property type="entry name" value="Med27"/>
    <property type="match status" value="1"/>
</dbReference>
<evidence type="ECO:0000313" key="7">
    <source>
        <dbReference type="EMBL" id="CCD69416.1"/>
    </source>
</evidence>
<keyword evidence="8" id="KW-1185">Reference proteome</keyword>
<reference evidence="7 8" key="1">
    <citation type="journal article" date="1998" name="Science">
        <title>Genome sequence of the nematode C. elegans: a platform for investigating biology.</title>
        <authorList>
            <consortium name="The C. elegans sequencing consortium"/>
            <person name="Sulson J.E."/>
            <person name="Waterston R."/>
        </authorList>
    </citation>
    <scope>NUCLEOTIDE SEQUENCE [LARGE SCALE GENOMIC DNA]</scope>
    <source>
        <strain evidence="7 8">Bristol N2</strain>
    </source>
</reference>
<dbReference type="EMBL" id="BX284606">
    <property type="protein sequence ID" value="CCD69416.1"/>
    <property type="molecule type" value="Genomic_DNA"/>
</dbReference>
<dbReference type="Bgee" id="WBGene00019987">
    <property type="expression patterns" value="Expressed in embryo and 4 other cell types or tissues"/>
</dbReference>
<comment type="similarity">
    <text evidence="2">Belongs to the Mediator complex subunit 27 family.</text>
</comment>
<dbReference type="HOGENOM" id="CLU_584275_0_0_1"/>
<dbReference type="STRING" id="6239.R09F10.3.1"/>
<feature type="compositionally biased region" description="Low complexity" evidence="6">
    <location>
        <begin position="87"/>
        <end position="120"/>
    </location>
</feature>
<dbReference type="GeneID" id="181085"/>
<gene>
    <name evidence="7" type="ORF">CELE_R09F10.3</name>
    <name evidence="7 9" type="ORF">R09F10.3</name>
</gene>
<protein>
    <submittedName>
        <fullName evidence="7">Mediator of RNA polymerase II transcription subunit 27</fullName>
    </submittedName>
</protein>
<dbReference type="SMR" id="Q23026"/>
<accession>Q23026</accession>
<dbReference type="GO" id="GO:0016592">
    <property type="term" value="C:mediator complex"/>
    <property type="evidence" value="ECO:0007669"/>
    <property type="project" value="InterPro"/>
</dbReference>
<dbReference type="PaxDb" id="6239-R09F10.3"/>
<evidence type="ECO:0000313" key="9">
    <source>
        <dbReference type="WormBase" id="R09F10.3"/>
    </source>
</evidence>
<proteinExistence type="inferred from homology"/>
<dbReference type="CTD" id="181085"/>